<dbReference type="RefSeq" id="YP_007010411.1">
    <property type="nucleotide sequence ID" value="NC_019538.1"/>
</dbReference>
<protein>
    <submittedName>
        <fullName evidence="1">Uncharacterized protein</fullName>
    </submittedName>
</protein>
<name>I6WBH4_9CAUD</name>
<evidence type="ECO:0000313" key="1">
    <source>
        <dbReference type="EMBL" id="AFN39285.1"/>
    </source>
</evidence>
<reference evidence="1 2" key="1">
    <citation type="journal article" date="2012" name="J. Virol.">
        <title>Complete Genome Sequence of Aeromonas hydrophila Phage CC2.</title>
        <authorList>
            <person name="Shen C.J."/>
            <person name="Liu Y.J."/>
            <person name="Lu C.P."/>
        </authorList>
    </citation>
    <scope>NUCLEOTIDE SEQUENCE [LARGE SCALE GENOMIC DNA]</scope>
</reference>
<organism evidence="1 2">
    <name type="scientific">Aeromonas phage CC2</name>
    <dbReference type="NCBI Taxonomy" id="1204516"/>
    <lineage>
        <taxon>Viruses</taxon>
        <taxon>Duplodnaviria</taxon>
        <taxon>Heunggongvirae</taxon>
        <taxon>Uroviricota</taxon>
        <taxon>Caudoviricetes</taxon>
        <taxon>Pantevenvirales</taxon>
        <taxon>Straboviridae</taxon>
        <taxon>Emmerichvirinae</taxon>
        <taxon>Ceceduovirus</taxon>
        <taxon>Ceceduovirus cc2</taxon>
    </lineage>
</organism>
<dbReference type="GeneID" id="14016293"/>
<gene>
    <name evidence="1" type="ORF">CC2_385</name>
</gene>
<sequence length="81" mass="9020">MIMIDMTLFGGGVVSGLTKDGKPTHINLKDHSMETVKLSIQKDAFGYEVSIIIFPCGSTARFIGDVRNRTDVILRDKDYKI</sequence>
<proteinExistence type="predicted"/>
<keyword evidence="2" id="KW-1185">Reference proteome</keyword>
<accession>I6WBH4</accession>
<dbReference type="KEGG" id="vg:14016293"/>
<evidence type="ECO:0000313" key="2">
    <source>
        <dbReference type="Proteomes" id="UP000009016"/>
    </source>
</evidence>
<dbReference type="Proteomes" id="UP000009016">
    <property type="component" value="Segment"/>
</dbReference>
<dbReference type="EMBL" id="JX123262">
    <property type="protein sequence ID" value="AFN39285.1"/>
    <property type="molecule type" value="Genomic_DNA"/>
</dbReference>